<name>A0A9P6T831_9BASI</name>
<feature type="compositionally biased region" description="Basic and acidic residues" evidence="1">
    <location>
        <begin position="37"/>
        <end position="52"/>
    </location>
</feature>
<proteinExistence type="predicted"/>
<organism evidence="2 3">
    <name type="scientific">Cronartium quercuum f. sp. fusiforme G11</name>
    <dbReference type="NCBI Taxonomy" id="708437"/>
    <lineage>
        <taxon>Eukaryota</taxon>
        <taxon>Fungi</taxon>
        <taxon>Dikarya</taxon>
        <taxon>Basidiomycota</taxon>
        <taxon>Pucciniomycotina</taxon>
        <taxon>Pucciniomycetes</taxon>
        <taxon>Pucciniales</taxon>
        <taxon>Coleosporiaceae</taxon>
        <taxon>Cronartium</taxon>
    </lineage>
</organism>
<reference evidence="2" key="1">
    <citation type="submission" date="2013-11" db="EMBL/GenBank/DDBJ databases">
        <title>Genome sequence of the fusiform rust pathogen reveals effectors for host alternation and coevolution with pine.</title>
        <authorList>
            <consortium name="DOE Joint Genome Institute"/>
            <person name="Smith K."/>
            <person name="Pendleton A."/>
            <person name="Kubisiak T."/>
            <person name="Anderson C."/>
            <person name="Salamov A."/>
            <person name="Aerts A."/>
            <person name="Riley R."/>
            <person name="Clum A."/>
            <person name="Lindquist E."/>
            <person name="Ence D."/>
            <person name="Campbell M."/>
            <person name="Kronenberg Z."/>
            <person name="Feau N."/>
            <person name="Dhillon B."/>
            <person name="Hamelin R."/>
            <person name="Burleigh J."/>
            <person name="Smith J."/>
            <person name="Yandell M."/>
            <person name="Nelson C."/>
            <person name="Grigoriev I."/>
            <person name="Davis J."/>
        </authorList>
    </citation>
    <scope>NUCLEOTIDE SEQUENCE</scope>
    <source>
        <strain evidence="2">G11</strain>
    </source>
</reference>
<keyword evidence="3" id="KW-1185">Reference proteome</keyword>
<evidence type="ECO:0000313" key="2">
    <source>
        <dbReference type="EMBL" id="KAG0142672.1"/>
    </source>
</evidence>
<evidence type="ECO:0000313" key="3">
    <source>
        <dbReference type="Proteomes" id="UP000886653"/>
    </source>
</evidence>
<protein>
    <submittedName>
        <fullName evidence="2">Uncharacterized protein</fullName>
    </submittedName>
</protein>
<comment type="caution">
    <text evidence="2">The sequence shown here is derived from an EMBL/GenBank/DDBJ whole genome shotgun (WGS) entry which is preliminary data.</text>
</comment>
<feature type="compositionally biased region" description="Polar residues" evidence="1">
    <location>
        <begin position="53"/>
        <end position="65"/>
    </location>
</feature>
<gene>
    <name evidence="2" type="ORF">CROQUDRAFT_97247</name>
</gene>
<dbReference type="AlphaFoldDB" id="A0A9P6T831"/>
<feature type="region of interest" description="Disordered" evidence="1">
    <location>
        <begin position="1"/>
        <end position="87"/>
    </location>
</feature>
<accession>A0A9P6T831</accession>
<sequence length="267" mass="29928">MADWRHGGQCWNAQGSNENRKRKAVSVQWAEASCESSQHEDHAGSVSRKEQKQANYNETRQNETFTKGERQRRKRMRYGEPMPTSSGATGVGCRVTAGVLISGKRIRIWTLAETWEREVCSVQTVCFGARAKFCYCILFYFFEVSGGRTLAKLIGISITSSELIRVPATCPLTRPEYYGFFRPAMFYKRSQFGGSRSDMRTFLQLAASSTPVTVTSFSTESGSTRQSSRIASTCVVKWAIAENIVPTCDGTGSFRWRSSSPRCPLPR</sequence>
<dbReference type="Proteomes" id="UP000886653">
    <property type="component" value="Unassembled WGS sequence"/>
</dbReference>
<dbReference type="EMBL" id="MU167341">
    <property type="protein sequence ID" value="KAG0142672.1"/>
    <property type="molecule type" value="Genomic_DNA"/>
</dbReference>
<evidence type="ECO:0000256" key="1">
    <source>
        <dbReference type="SAM" id="MobiDB-lite"/>
    </source>
</evidence>